<keyword evidence="4" id="KW-1185">Reference proteome</keyword>
<organism evidence="3 4">
    <name type="scientific">Halovulum marinum</name>
    <dbReference type="NCBI Taxonomy" id="2662447"/>
    <lineage>
        <taxon>Bacteria</taxon>
        <taxon>Pseudomonadati</taxon>
        <taxon>Pseudomonadota</taxon>
        <taxon>Alphaproteobacteria</taxon>
        <taxon>Rhodobacterales</taxon>
        <taxon>Paracoccaceae</taxon>
        <taxon>Halovulum</taxon>
    </lineage>
</organism>
<dbReference type="GO" id="GO:0003677">
    <property type="term" value="F:DNA binding"/>
    <property type="evidence" value="ECO:0007669"/>
    <property type="project" value="UniProtKB-KW"/>
</dbReference>
<sequence>MRNRTMELRIREFRKARGLTLTALATKAGISQSYLSQLERNDRRANADVLERLAAGLEVEVADLLAPRISRNIPVLGVAGTGGLITLQSSCSMTCPTFVDHDNSAAILIGNQGYEPVFVKGEAVVFRQGRDEVTADRSRPVICETVDGDLRFAQLVDGSRKARFTLISMEPRSLERPLYDVKLAWAQPARAYVMPEDLTLRDTN</sequence>
<dbReference type="PROSITE" id="PS50943">
    <property type="entry name" value="HTH_CROC1"/>
    <property type="match status" value="1"/>
</dbReference>
<proteinExistence type="predicted"/>
<name>A0A6L5YZZ6_9RHOB</name>
<dbReference type="PANTHER" id="PTHR46797:SF1">
    <property type="entry name" value="METHYLPHOSPHONATE SYNTHASE"/>
    <property type="match status" value="1"/>
</dbReference>
<feature type="domain" description="HTH cro/C1-type" evidence="2">
    <location>
        <begin position="10"/>
        <end position="64"/>
    </location>
</feature>
<reference evidence="3 4" key="1">
    <citation type="submission" date="2019-10" db="EMBL/GenBank/DDBJ databases">
        <title>Cognatihalovulum marinum gen. nov. sp. nov., a new member of the family Rhodobacteraceae isolated from deep seawater of the Northwest Indian Ocean.</title>
        <authorList>
            <person name="Ruan C."/>
            <person name="Wang J."/>
            <person name="Zheng X."/>
            <person name="Song L."/>
            <person name="Zhu Y."/>
            <person name="Huang Y."/>
            <person name="Lu Z."/>
            <person name="Du W."/>
            <person name="Huang L."/>
            <person name="Dai X."/>
        </authorList>
    </citation>
    <scope>NUCLEOTIDE SEQUENCE [LARGE SCALE GENOMIC DNA]</scope>
    <source>
        <strain evidence="3 4">2CG4</strain>
    </source>
</reference>
<dbReference type="SUPFAM" id="SSF47413">
    <property type="entry name" value="lambda repressor-like DNA-binding domains"/>
    <property type="match status" value="1"/>
</dbReference>
<dbReference type="InterPro" id="IPR010982">
    <property type="entry name" value="Lambda_DNA-bd_dom_sf"/>
</dbReference>
<dbReference type="Gene3D" id="1.10.260.40">
    <property type="entry name" value="lambda repressor-like DNA-binding domains"/>
    <property type="match status" value="1"/>
</dbReference>
<dbReference type="InterPro" id="IPR001387">
    <property type="entry name" value="Cro/C1-type_HTH"/>
</dbReference>
<evidence type="ECO:0000313" key="4">
    <source>
        <dbReference type="Proteomes" id="UP000474957"/>
    </source>
</evidence>
<dbReference type="CDD" id="cd00093">
    <property type="entry name" value="HTH_XRE"/>
    <property type="match status" value="1"/>
</dbReference>
<dbReference type="SMART" id="SM00530">
    <property type="entry name" value="HTH_XRE"/>
    <property type="match status" value="1"/>
</dbReference>
<keyword evidence="1" id="KW-0238">DNA-binding</keyword>
<evidence type="ECO:0000313" key="3">
    <source>
        <dbReference type="EMBL" id="MSU89863.1"/>
    </source>
</evidence>
<dbReference type="Pfam" id="PF01381">
    <property type="entry name" value="HTH_3"/>
    <property type="match status" value="1"/>
</dbReference>
<dbReference type="InterPro" id="IPR050807">
    <property type="entry name" value="TransReg_Diox_bact_type"/>
</dbReference>
<dbReference type="GO" id="GO:0003700">
    <property type="term" value="F:DNA-binding transcription factor activity"/>
    <property type="evidence" value="ECO:0007669"/>
    <property type="project" value="TreeGrafter"/>
</dbReference>
<dbReference type="Proteomes" id="UP000474957">
    <property type="component" value="Unassembled WGS sequence"/>
</dbReference>
<evidence type="ECO:0000259" key="2">
    <source>
        <dbReference type="PROSITE" id="PS50943"/>
    </source>
</evidence>
<dbReference type="GO" id="GO:0005829">
    <property type="term" value="C:cytosol"/>
    <property type="evidence" value="ECO:0007669"/>
    <property type="project" value="TreeGrafter"/>
</dbReference>
<gene>
    <name evidence="3" type="ORF">GE300_09600</name>
</gene>
<accession>A0A6L5YZZ6</accession>
<dbReference type="PANTHER" id="PTHR46797">
    <property type="entry name" value="HTH-TYPE TRANSCRIPTIONAL REGULATOR"/>
    <property type="match status" value="1"/>
</dbReference>
<dbReference type="EMBL" id="WIND01000006">
    <property type="protein sequence ID" value="MSU89863.1"/>
    <property type="molecule type" value="Genomic_DNA"/>
</dbReference>
<evidence type="ECO:0000256" key="1">
    <source>
        <dbReference type="ARBA" id="ARBA00023125"/>
    </source>
</evidence>
<comment type="caution">
    <text evidence="3">The sequence shown here is derived from an EMBL/GenBank/DDBJ whole genome shotgun (WGS) entry which is preliminary data.</text>
</comment>
<protein>
    <submittedName>
        <fullName evidence="3">Helix-turn-helix domain-containing protein</fullName>
    </submittedName>
</protein>
<dbReference type="AlphaFoldDB" id="A0A6L5YZZ6"/>